<keyword evidence="4" id="KW-0575">Peroxidase</keyword>
<comment type="caution">
    <text evidence="11">The sequence shown here is derived from an EMBL/GenBank/DDBJ whole genome shotgun (WGS) entry which is preliminary data.</text>
</comment>
<feature type="domain" description="Plant heme peroxidase family profile" evidence="10">
    <location>
        <begin position="132"/>
        <end position="350"/>
    </location>
</feature>
<dbReference type="InterPro" id="IPR019794">
    <property type="entry name" value="Peroxidases_AS"/>
</dbReference>
<evidence type="ECO:0000259" key="10">
    <source>
        <dbReference type="PROSITE" id="PS50873"/>
    </source>
</evidence>
<proteinExistence type="inferred from homology"/>
<keyword evidence="6" id="KW-0479">Metal-binding</keyword>
<dbReference type="AlphaFoldDB" id="A0AAD3DZM0"/>
<evidence type="ECO:0000256" key="1">
    <source>
        <dbReference type="ARBA" id="ARBA00001970"/>
    </source>
</evidence>
<dbReference type="Gene3D" id="1.10.420.10">
    <property type="entry name" value="Peroxidase, domain 2"/>
    <property type="match status" value="1"/>
</dbReference>
<dbReference type="GO" id="GO:0046872">
    <property type="term" value="F:metal ion binding"/>
    <property type="evidence" value="ECO:0007669"/>
    <property type="project" value="UniProtKB-KW"/>
</dbReference>
<dbReference type="GO" id="GO:0034599">
    <property type="term" value="P:cellular response to oxidative stress"/>
    <property type="evidence" value="ECO:0007669"/>
    <property type="project" value="InterPro"/>
</dbReference>
<evidence type="ECO:0000256" key="9">
    <source>
        <dbReference type="SAM" id="MobiDB-lite"/>
    </source>
</evidence>
<dbReference type="InterPro" id="IPR044831">
    <property type="entry name" value="Ccp1-like"/>
</dbReference>
<keyword evidence="5" id="KW-0349">Heme</keyword>
<dbReference type="GO" id="GO:0000302">
    <property type="term" value="P:response to reactive oxygen species"/>
    <property type="evidence" value="ECO:0007669"/>
    <property type="project" value="TreeGrafter"/>
</dbReference>
<dbReference type="GO" id="GO:0020037">
    <property type="term" value="F:heme binding"/>
    <property type="evidence" value="ECO:0007669"/>
    <property type="project" value="InterPro"/>
</dbReference>
<dbReference type="PROSITE" id="PS00435">
    <property type="entry name" value="PEROXIDASE_1"/>
    <property type="match status" value="1"/>
</dbReference>
<dbReference type="InterPro" id="IPR002016">
    <property type="entry name" value="Haem_peroxidase"/>
</dbReference>
<reference evidence="11 12" key="1">
    <citation type="journal article" date="2021" name="Sci. Rep.">
        <title>Genome sequencing of the multicellular alga Astrephomene provides insights into convergent evolution of germ-soma differentiation.</title>
        <authorList>
            <person name="Yamashita S."/>
            <person name="Yamamoto K."/>
            <person name="Matsuzaki R."/>
            <person name="Suzuki S."/>
            <person name="Yamaguchi H."/>
            <person name="Hirooka S."/>
            <person name="Minakuchi Y."/>
            <person name="Miyagishima S."/>
            <person name="Kawachi M."/>
            <person name="Toyoda A."/>
            <person name="Nozaki H."/>
        </authorList>
    </citation>
    <scope>NUCLEOTIDE SEQUENCE [LARGE SCALE GENOMIC DNA]</scope>
    <source>
        <strain evidence="11 12">NIES-4017</strain>
    </source>
</reference>
<dbReference type="EMBL" id="BMAR01000043">
    <property type="protein sequence ID" value="GFR50939.1"/>
    <property type="molecule type" value="Genomic_DNA"/>
</dbReference>
<dbReference type="PRINTS" id="PR00458">
    <property type="entry name" value="PEROXIDASE"/>
</dbReference>
<dbReference type="PRINTS" id="PR00459">
    <property type="entry name" value="ASPEROXIDASE"/>
</dbReference>
<evidence type="ECO:0000256" key="3">
    <source>
        <dbReference type="ARBA" id="ARBA00012940"/>
    </source>
</evidence>
<dbReference type="GO" id="GO:0016688">
    <property type="term" value="F:L-ascorbate peroxidase activity"/>
    <property type="evidence" value="ECO:0007669"/>
    <property type="project" value="UniProtKB-EC"/>
</dbReference>
<evidence type="ECO:0000256" key="5">
    <source>
        <dbReference type="ARBA" id="ARBA00022617"/>
    </source>
</evidence>
<dbReference type="Pfam" id="PF00141">
    <property type="entry name" value="peroxidase"/>
    <property type="match status" value="1"/>
</dbReference>
<organism evidence="11 12">
    <name type="scientific">Astrephomene gubernaculifera</name>
    <dbReference type="NCBI Taxonomy" id="47775"/>
    <lineage>
        <taxon>Eukaryota</taxon>
        <taxon>Viridiplantae</taxon>
        <taxon>Chlorophyta</taxon>
        <taxon>core chlorophytes</taxon>
        <taxon>Chlorophyceae</taxon>
        <taxon>CS clade</taxon>
        <taxon>Chlamydomonadales</taxon>
        <taxon>Astrephomenaceae</taxon>
        <taxon>Astrephomene</taxon>
    </lineage>
</organism>
<dbReference type="FunFam" id="1.10.420.10:FF:000011">
    <property type="entry name" value="Adenylate/guanylate cyclase"/>
    <property type="match status" value="1"/>
</dbReference>
<evidence type="ECO:0000256" key="4">
    <source>
        <dbReference type="ARBA" id="ARBA00022559"/>
    </source>
</evidence>
<dbReference type="SUPFAM" id="SSF48113">
    <property type="entry name" value="Heme-dependent peroxidases"/>
    <property type="match status" value="1"/>
</dbReference>
<dbReference type="InterPro" id="IPR002207">
    <property type="entry name" value="Peroxidase_I"/>
</dbReference>
<dbReference type="EC" id="1.11.1.11" evidence="3"/>
<dbReference type="Proteomes" id="UP001054857">
    <property type="component" value="Unassembled WGS sequence"/>
</dbReference>
<accession>A0AAD3DZM0</accession>
<evidence type="ECO:0000256" key="7">
    <source>
        <dbReference type="ARBA" id="ARBA00023002"/>
    </source>
</evidence>
<comment type="cofactor">
    <cofactor evidence="1">
        <name>heme b</name>
        <dbReference type="ChEBI" id="CHEBI:60344"/>
    </cofactor>
</comment>
<dbReference type="PROSITE" id="PS50873">
    <property type="entry name" value="PEROXIDASE_4"/>
    <property type="match status" value="1"/>
</dbReference>
<dbReference type="PROSITE" id="PS00436">
    <property type="entry name" value="PEROXIDASE_2"/>
    <property type="match status" value="1"/>
</dbReference>
<sequence length="350" mass="35958">MRGVSQRPRCTAPRVREGPQFASASRALRVRAAANAPQPNQGGEAPPAPPSPLISRRQLLSLPAPLLLLGAGALLQPAAALLPAPAAPAAHAAAAAAAGGIGAGSSGPVLPSPEVKAAVDKALAKAVTKGKAAVALRLPFHDAGTFSGSQGGGGLNASVRFELDRPENMGLKRGWRIVEQLRGDLRGTPADGCVSDADLVALAGAFAVRLCGGPDIAVPIGRPVAAGADPAGRMPGETFSAEQLKAAFADKGLSVQEMVALSGAHTLGSKGFGDPVRFDNEYYTSLLRRPWTNPDDPMASMIGLPSDHVLPDDPDCLPYIRTYAEDQDAFFRDFAAAYVKMCALGVPGWA</sequence>
<dbReference type="Gene3D" id="1.10.520.10">
    <property type="match status" value="1"/>
</dbReference>
<dbReference type="InterPro" id="IPR019793">
    <property type="entry name" value="Peroxidases_heam-ligand_BS"/>
</dbReference>
<gene>
    <name evidence="11" type="ORF">Agub_g13259</name>
</gene>
<comment type="similarity">
    <text evidence="2">Belongs to the peroxidase family. Ascorbate peroxidase subfamily.</text>
</comment>
<keyword evidence="8" id="KW-0408">Iron</keyword>
<evidence type="ECO:0000256" key="6">
    <source>
        <dbReference type="ARBA" id="ARBA00022723"/>
    </source>
</evidence>
<dbReference type="GO" id="GO:0042744">
    <property type="term" value="P:hydrogen peroxide catabolic process"/>
    <property type="evidence" value="ECO:0007669"/>
    <property type="project" value="TreeGrafter"/>
</dbReference>
<feature type="compositionally biased region" description="Low complexity" evidence="9">
    <location>
        <begin position="22"/>
        <end position="36"/>
    </location>
</feature>
<evidence type="ECO:0000256" key="2">
    <source>
        <dbReference type="ARBA" id="ARBA00006873"/>
    </source>
</evidence>
<dbReference type="PANTHER" id="PTHR31356:SF8">
    <property type="entry name" value="L-ASCORBATE PEROXIDASE 6-RELATED"/>
    <property type="match status" value="1"/>
</dbReference>
<evidence type="ECO:0000313" key="11">
    <source>
        <dbReference type="EMBL" id="GFR50939.1"/>
    </source>
</evidence>
<dbReference type="PANTHER" id="PTHR31356">
    <property type="entry name" value="THYLAKOID LUMENAL 29 KDA PROTEIN, CHLOROPLASTIC-RELATED"/>
    <property type="match status" value="1"/>
</dbReference>
<feature type="region of interest" description="Disordered" evidence="9">
    <location>
        <begin position="1"/>
        <end position="53"/>
    </location>
</feature>
<dbReference type="InterPro" id="IPR010255">
    <property type="entry name" value="Haem_peroxidase_sf"/>
</dbReference>
<evidence type="ECO:0000256" key="8">
    <source>
        <dbReference type="ARBA" id="ARBA00023004"/>
    </source>
</evidence>
<name>A0AAD3DZM0_9CHLO</name>
<keyword evidence="7" id="KW-0560">Oxidoreductase</keyword>
<evidence type="ECO:0000313" key="12">
    <source>
        <dbReference type="Proteomes" id="UP001054857"/>
    </source>
</evidence>
<keyword evidence="12" id="KW-1185">Reference proteome</keyword>
<protein>
    <recommendedName>
        <fullName evidence="3">L-ascorbate peroxidase</fullName>
        <ecNumber evidence="3">1.11.1.11</ecNumber>
    </recommendedName>
</protein>